<dbReference type="NCBIfam" id="NF038101">
    <property type="entry name" value="Trm112_arch"/>
    <property type="match status" value="1"/>
</dbReference>
<evidence type="ECO:0000313" key="2">
    <source>
        <dbReference type="Proteomes" id="UP000223071"/>
    </source>
</evidence>
<evidence type="ECO:0000313" key="1">
    <source>
        <dbReference type="EMBL" id="PFG72956.1"/>
    </source>
</evidence>
<gene>
    <name evidence="1" type="ORF">A9A59_0149</name>
</gene>
<dbReference type="Pfam" id="PF03966">
    <property type="entry name" value="Trm112p"/>
    <property type="match status" value="1"/>
</dbReference>
<dbReference type="EMBL" id="PDJQ01000001">
    <property type="protein sequence ID" value="PFG72956.1"/>
    <property type="molecule type" value="Genomic_DNA"/>
</dbReference>
<organism evidence="1 2">
    <name type="scientific">Tepidiforma thermophila (strain KCTC 52669 / CGMCC 1.13589 / G233)</name>
    <dbReference type="NCBI Taxonomy" id="2761530"/>
    <lineage>
        <taxon>Bacteria</taxon>
        <taxon>Bacillati</taxon>
        <taxon>Chloroflexota</taxon>
        <taxon>Tepidiformia</taxon>
        <taxon>Tepidiformales</taxon>
        <taxon>Tepidiformaceae</taxon>
        <taxon>Tepidiforma</taxon>
    </lineage>
</organism>
<accession>A0A2A9HD72</accession>
<protein>
    <submittedName>
        <fullName evidence="1">Uncharacterized protein YbaR (Trm112 family)</fullName>
    </submittedName>
</protein>
<name>A0A2A9HD72_TEPT2</name>
<dbReference type="InterPro" id="IPR005651">
    <property type="entry name" value="Trm112-like"/>
</dbReference>
<dbReference type="AlphaFoldDB" id="A0A2A9HD72"/>
<sequence length="62" mass="6767">MEPVLLEILCCPLCKGELELRDAEEREGEVVAGALICTSCGERYPIEDGIPNMLPPDQRHGG</sequence>
<dbReference type="RefSeq" id="WP_165772402.1">
    <property type="nucleotide sequence ID" value="NZ_PDJQ01000001.1"/>
</dbReference>
<dbReference type="Gene3D" id="2.20.25.10">
    <property type="match status" value="1"/>
</dbReference>
<dbReference type="PANTHER" id="PTHR33505:SF4">
    <property type="entry name" value="PROTEIN PREY, MITOCHONDRIAL"/>
    <property type="match status" value="1"/>
</dbReference>
<dbReference type="SUPFAM" id="SSF158997">
    <property type="entry name" value="Trm112p-like"/>
    <property type="match status" value="1"/>
</dbReference>
<reference evidence="1 2" key="1">
    <citation type="submission" date="2017-09" db="EMBL/GenBank/DDBJ databases">
        <title>Sequencing the genomes of two abundant thermophiles in Great Basin hot springs: Thermocrinis jamiesonii and novel Chloroflexi Thermoflexus hugenholtzii.</title>
        <authorList>
            <person name="Hedlund B."/>
        </authorList>
    </citation>
    <scope>NUCLEOTIDE SEQUENCE [LARGE SCALE GENOMIC DNA]</scope>
    <source>
        <strain evidence="1 2">G233</strain>
    </source>
</reference>
<dbReference type="Proteomes" id="UP000223071">
    <property type="component" value="Unassembled WGS sequence"/>
</dbReference>
<keyword evidence="2" id="KW-1185">Reference proteome</keyword>
<comment type="caution">
    <text evidence="1">The sequence shown here is derived from an EMBL/GenBank/DDBJ whole genome shotgun (WGS) entry which is preliminary data.</text>
</comment>
<proteinExistence type="predicted"/>
<dbReference type="PANTHER" id="PTHR33505">
    <property type="entry name" value="ZGC:162634"/>
    <property type="match status" value="1"/>
</dbReference>